<dbReference type="RefSeq" id="WP_119482934.1">
    <property type="nucleotide sequence ID" value="NZ_QXTG01000002.1"/>
</dbReference>
<protein>
    <submittedName>
        <fullName evidence="2">Alpha/beta hydrolase</fullName>
    </submittedName>
</protein>
<comment type="caution">
    <text evidence="2">The sequence shown here is derived from an EMBL/GenBank/DDBJ whole genome shotgun (WGS) entry which is preliminary data.</text>
</comment>
<dbReference type="SUPFAM" id="SSF53474">
    <property type="entry name" value="alpha/beta-Hydrolases"/>
    <property type="match status" value="1"/>
</dbReference>
<dbReference type="PANTHER" id="PTHR37017:SF11">
    <property type="entry name" value="ESTERASE_LIPASE_THIOESTERASE DOMAIN-CONTAINING PROTEIN"/>
    <property type="match status" value="1"/>
</dbReference>
<sequence>MTEILFVHGALVRDGAWWWRHAAERVQHRTGAPSRAVALPSCGETDAPAGSAGLLEDAAALHRALDEVEGTALVVGHSYGGTVIAEGAAHPAVAHLLHISSYLPDVGSSQGGIMADERDPVSIAPGSDGTVRVAGYDERSFAARFLQDVADPGERAGAWSRVVPQSASAFVTPTTRAAWQDVPSTYLVCADDRTTSVELQRAHAARATHRVELPTGHHPFLSQPDLVADEIVRILASAA</sequence>
<dbReference type="InterPro" id="IPR000073">
    <property type="entry name" value="AB_hydrolase_1"/>
</dbReference>
<dbReference type="OrthoDB" id="9814966at2"/>
<dbReference type="Proteomes" id="UP000265742">
    <property type="component" value="Unassembled WGS sequence"/>
</dbReference>
<accession>A0A3A1U6S2</accession>
<keyword evidence="2" id="KW-0378">Hydrolase</keyword>
<evidence type="ECO:0000313" key="3">
    <source>
        <dbReference type="Proteomes" id="UP000265742"/>
    </source>
</evidence>
<dbReference type="EMBL" id="QXTG01000002">
    <property type="protein sequence ID" value="RIX28624.1"/>
    <property type="molecule type" value="Genomic_DNA"/>
</dbReference>
<name>A0A3A1U6S2_9MICO</name>
<dbReference type="InterPro" id="IPR029058">
    <property type="entry name" value="AB_hydrolase_fold"/>
</dbReference>
<evidence type="ECO:0000259" key="1">
    <source>
        <dbReference type="Pfam" id="PF12697"/>
    </source>
</evidence>
<keyword evidence="3" id="KW-1185">Reference proteome</keyword>
<organism evidence="2 3">
    <name type="scientific">Amnibacterium setariae</name>
    <dbReference type="NCBI Taxonomy" id="2306585"/>
    <lineage>
        <taxon>Bacteria</taxon>
        <taxon>Bacillati</taxon>
        <taxon>Actinomycetota</taxon>
        <taxon>Actinomycetes</taxon>
        <taxon>Micrococcales</taxon>
        <taxon>Microbacteriaceae</taxon>
        <taxon>Amnibacterium</taxon>
    </lineage>
</organism>
<feature type="domain" description="AB hydrolase-1" evidence="1">
    <location>
        <begin position="4"/>
        <end position="229"/>
    </location>
</feature>
<reference evidence="3" key="1">
    <citation type="submission" date="2018-09" db="EMBL/GenBank/DDBJ databases">
        <authorList>
            <person name="Kim I."/>
        </authorList>
    </citation>
    <scope>NUCLEOTIDE SEQUENCE [LARGE SCALE GENOMIC DNA]</scope>
    <source>
        <strain evidence="3">DD4a</strain>
    </source>
</reference>
<dbReference type="PANTHER" id="PTHR37017">
    <property type="entry name" value="AB HYDROLASE-1 DOMAIN-CONTAINING PROTEIN-RELATED"/>
    <property type="match status" value="1"/>
</dbReference>
<dbReference type="AlphaFoldDB" id="A0A3A1U6S2"/>
<dbReference type="Gene3D" id="3.40.50.1820">
    <property type="entry name" value="alpha/beta hydrolase"/>
    <property type="match status" value="1"/>
</dbReference>
<gene>
    <name evidence="2" type="ORF">D1781_14550</name>
</gene>
<dbReference type="Pfam" id="PF12697">
    <property type="entry name" value="Abhydrolase_6"/>
    <property type="match status" value="1"/>
</dbReference>
<proteinExistence type="predicted"/>
<evidence type="ECO:0000313" key="2">
    <source>
        <dbReference type="EMBL" id="RIX28624.1"/>
    </source>
</evidence>
<dbReference type="GO" id="GO:0016787">
    <property type="term" value="F:hydrolase activity"/>
    <property type="evidence" value="ECO:0007669"/>
    <property type="project" value="UniProtKB-KW"/>
</dbReference>
<dbReference type="InterPro" id="IPR052897">
    <property type="entry name" value="Sec-Metab_Biosynth_Hydrolase"/>
</dbReference>